<keyword evidence="6" id="KW-1015">Disulfide bond</keyword>
<feature type="domain" description="Immunoglobulin V-set" evidence="10">
    <location>
        <begin position="106"/>
        <end position="175"/>
    </location>
</feature>
<dbReference type="PANTHER" id="PTHR13869:SF22">
    <property type="entry name" value="JUNCTIONAL ADHESION MOLECULE-LIKE"/>
    <property type="match status" value="1"/>
</dbReference>
<dbReference type="PANTHER" id="PTHR13869">
    <property type="entry name" value="MYELIN P0 RELATED"/>
    <property type="match status" value="1"/>
</dbReference>
<organism evidence="11 12">
    <name type="scientific">Strix occidentalis caurina</name>
    <name type="common">northern spotted owl</name>
    <dbReference type="NCBI Taxonomy" id="311401"/>
    <lineage>
        <taxon>Eukaryota</taxon>
        <taxon>Metazoa</taxon>
        <taxon>Chordata</taxon>
        <taxon>Craniata</taxon>
        <taxon>Vertebrata</taxon>
        <taxon>Euteleostomi</taxon>
        <taxon>Archelosauria</taxon>
        <taxon>Archosauria</taxon>
        <taxon>Dinosauria</taxon>
        <taxon>Saurischia</taxon>
        <taxon>Theropoda</taxon>
        <taxon>Coelurosauria</taxon>
        <taxon>Aves</taxon>
        <taxon>Neognathae</taxon>
        <taxon>Neoaves</taxon>
        <taxon>Telluraves</taxon>
        <taxon>Strigiformes</taxon>
        <taxon>Strigidae</taxon>
        <taxon>Strix</taxon>
    </lineage>
</organism>
<dbReference type="GO" id="GO:0005886">
    <property type="term" value="C:plasma membrane"/>
    <property type="evidence" value="ECO:0007669"/>
    <property type="project" value="TreeGrafter"/>
</dbReference>
<dbReference type="GO" id="GO:0098609">
    <property type="term" value="P:cell-cell adhesion"/>
    <property type="evidence" value="ECO:0007669"/>
    <property type="project" value="TreeGrafter"/>
</dbReference>
<evidence type="ECO:0000256" key="6">
    <source>
        <dbReference type="ARBA" id="ARBA00023157"/>
    </source>
</evidence>
<evidence type="ECO:0000256" key="1">
    <source>
        <dbReference type="ARBA" id="ARBA00004479"/>
    </source>
</evidence>
<reference evidence="11" key="1">
    <citation type="submission" date="2025-08" db="UniProtKB">
        <authorList>
            <consortium name="Ensembl"/>
        </authorList>
    </citation>
    <scope>IDENTIFICATION</scope>
</reference>
<dbReference type="Pfam" id="PF07686">
    <property type="entry name" value="V-set"/>
    <property type="match status" value="1"/>
</dbReference>
<evidence type="ECO:0000256" key="8">
    <source>
        <dbReference type="ARBA" id="ARBA00023319"/>
    </source>
</evidence>
<dbReference type="AlphaFoldDB" id="A0A8D0EJG5"/>
<keyword evidence="7" id="KW-0325">Glycoprotein</keyword>
<evidence type="ECO:0000256" key="9">
    <source>
        <dbReference type="SAM" id="MobiDB-lite"/>
    </source>
</evidence>
<reference evidence="11" key="2">
    <citation type="submission" date="2025-09" db="UniProtKB">
        <authorList>
            <consortium name="Ensembl"/>
        </authorList>
    </citation>
    <scope>IDENTIFICATION</scope>
</reference>
<evidence type="ECO:0000256" key="3">
    <source>
        <dbReference type="ARBA" id="ARBA00022729"/>
    </source>
</evidence>
<keyword evidence="3" id="KW-0732">Signal</keyword>
<dbReference type="InterPro" id="IPR013783">
    <property type="entry name" value="Ig-like_fold"/>
</dbReference>
<protein>
    <recommendedName>
        <fullName evidence="10">Immunoglobulin V-set domain-containing protein</fullName>
    </recommendedName>
</protein>
<evidence type="ECO:0000259" key="10">
    <source>
        <dbReference type="Pfam" id="PF07686"/>
    </source>
</evidence>
<evidence type="ECO:0000256" key="4">
    <source>
        <dbReference type="ARBA" id="ARBA00022989"/>
    </source>
</evidence>
<evidence type="ECO:0000313" key="12">
    <source>
        <dbReference type="Proteomes" id="UP000694551"/>
    </source>
</evidence>
<evidence type="ECO:0000313" key="11">
    <source>
        <dbReference type="Ensembl" id="ENSSOCP00000002313.1"/>
    </source>
</evidence>
<comment type="subcellular location">
    <subcellularLocation>
        <location evidence="1">Membrane</location>
        <topology evidence="1">Single-pass type I membrane protein</topology>
    </subcellularLocation>
</comment>
<keyword evidence="2" id="KW-0812">Transmembrane</keyword>
<accession>A0A8D0EJG5</accession>
<keyword evidence="4" id="KW-1133">Transmembrane helix</keyword>
<keyword evidence="8" id="KW-0393">Immunoglobulin domain</keyword>
<dbReference type="InterPro" id="IPR036179">
    <property type="entry name" value="Ig-like_dom_sf"/>
</dbReference>
<keyword evidence="12" id="KW-1185">Reference proteome</keyword>
<dbReference type="Proteomes" id="UP000694551">
    <property type="component" value="Unplaced"/>
</dbReference>
<dbReference type="Ensembl" id="ENSSOCT00000002365.1">
    <property type="protein sequence ID" value="ENSSOCP00000002313.1"/>
    <property type="gene ID" value="ENSSOCG00000001808.1"/>
</dbReference>
<dbReference type="SUPFAM" id="SSF48726">
    <property type="entry name" value="Immunoglobulin"/>
    <property type="match status" value="1"/>
</dbReference>
<sequence length="313" mass="34212">RGCIYNSIAAPRCHVCSWLKGDISPPLPRQSLLSLQPYKLSAGRFKERVTWDGNIERNDVSILLCVASAPQGEGESADLRALEQGRHVGQCPSLGSFHLMLSVPWQEEMVFYYYSNRSIPVGRFRERAQWQGDTSRWDGSIELQDVRVNDSGTYVCEIRLLQRSSIFKNHTVLHVSPTGQRGRCPVMDPAALGDSGLWPVLWVYGAEQSTSLQPSCTALPAKHQPDVPQAGLELREPEGSSARERRCPQPGACSCCPLLSCCPGQTPLCSQTSWAPSVPVAGTAWPRHVAKGSQCPRRGRAGTGGAGDASCRR</sequence>
<name>A0A8D0EJG5_STROC</name>
<dbReference type="InterPro" id="IPR013106">
    <property type="entry name" value="Ig_V-set"/>
</dbReference>
<dbReference type="Gene3D" id="2.60.40.10">
    <property type="entry name" value="Immunoglobulins"/>
    <property type="match status" value="1"/>
</dbReference>
<proteinExistence type="predicted"/>
<keyword evidence="5" id="KW-0472">Membrane</keyword>
<dbReference type="InterPro" id="IPR000920">
    <property type="entry name" value="Myelin_P0-rel"/>
</dbReference>
<evidence type="ECO:0000256" key="2">
    <source>
        <dbReference type="ARBA" id="ARBA00022692"/>
    </source>
</evidence>
<evidence type="ECO:0000256" key="7">
    <source>
        <dbReference type="ARBA" id="ARBA00023180"/>
    </source>
</evidence>
<feature type="region of interest" description="Disordered" evidence="9">
    <location>
        <begin position="289"/>
        <end position="313"/>
    </location>
</feature>
<evidence type="ECO:0000256" key="5">
    <source>
        <dbReference type="ARBA" id="ARBA00023136"/>
    </source>
</evidence>